<dbReference type="Gene3D" id="1.25.40.10">
    <property type="entry name" value="Tetratricopeptide repeat domain"/>
    <property type="match status" value="1"/>
</dbReference>
<dbReference type="Proteomes" id="UP000295210">
    <property type="component" value="Unassembled WGS sequence"/>
</dbReference>
<dbReference type="EMBL" id="SMGK01000001">
    <property type="protein sequence ID" value="TCK75343.1"/>
    <property type="molecule type" value="Genomic_DNA"/>
</dbReference>
<accession>A0A4R1LES3</accession>
<dbReference type="AlphaFoldDB" id="A0A4R1LES3"/>
<feature type="signal peptide" evidence="1">
    <location>
        <begin position="1"/>
        <end position="21"/>
    </location>
</feature>
<name>A0A4R1LES3_9BACT</name>
<keyword evidence="1" id="KW-0732">Signal</keyword>
<dbReference type="OrthoDB" id="111103at2"/>
<gene>
    <name evidence="2" type="ORF">C7378_0326</name>
</gene>
<organism evidence="2 3">
    <name type="scientific">Acidipila rosea</name>
    <dbReference type="NCBI Taxonomy" id="768535"/>
    <lineage>
        <taxon>Bacteria</taxon>
        <taxon>Pseudomonadati</taxon>
        <taxon>Acidobacteriota</taxon>
        <taxon>Terriglobia</taxon>
        <taxon>Terriglobales</taxon>
        <taxon>Acidobacteriaceae</taxon>
        <taxon>Acidipila</taxon>
    </lineage>
</organism>
<sequence length="332" mass="36975">MRLIFSKLSAFLLLSASVVLAQTAAHPPSNGTKATVIRVANLYIQADKSSSKVGTITPGREMVIVERSGDWLRVFANTDVETVNQQDAPVFGNETNIPPLSGWMLSKGAIDPDTPHGADILFGLAANAEAAASNPNPPPRAAQDARRLYRMVVELFPHSAWVPQAMWRAADIRWQLQKLDAQSLPSAHEKESYLREQLDDSEMRTIQRNFPHTRWAALAAYDQIDNKLCGEWQGDEKCPEKEADVYARYAAEFPDSPRAPEALYHAELRWASAADMWISDHNPKRAEEDRARAKALAQTCETKYGDSDYSARCAGLIYKMEQGIPVYGSDRE</sequence>
<keyword evidence="3" id="KW-1185">Reference proteome</keyword>
<evidence type="ECO:0000313" key="3">
    <source>
        <dbReference type="Proteomes" id="UP000295210"/>
    </source>
</evidence>
<evidence type="ECO:0000256" key="1">
    <source>
        <dbReference type="SAM" id="SignalP"/>
    </source>
</evidence>
<reference evidence="2 3" key="1">
    <citation type="submission" date="2019-03" db="EMBL/GenBank/DDBJ databases">
        <title>Genomic Encyclopedia of Type Strains, Phase IV (KMG-IV): sequencing the most valuable type-strain genomes for metagenomic binning, comparative biology and taxonomic classification.</title>
        <authorList>
            <person name="Goeker M."/>
        </authorList>
    </citation>
    <scope>NUCLEOTIDE SEQUENCE [LARGE SCALE GENOMIC DNA]</scope>
    <source>
        <strain evidence="2 3">DSM 103428</strain>
    </source>
</reference>
<protein>
    <recommendedName>
        <fullName evidence="4">SH3 domain-containing protein</fullName>
    </recommendedName>
</protein>
<evidence type="ECO:0008006" key="4">
    <source>
        <dbReference type="Google" id="ProtNLM"/>
    </source>
</evidence>
<dbReference type="InterPro" id="IPR011990">
    <property type="entry name" value="TPR-like_helical_dom_sf"/>
</dbReference>
<dbReference type="RefSeq" id="WP_131991024.1">
    <property type="nucleotide sequence ID" value="NZ_SMGK01000001.1"/>
</dbReference>
<feature type="chain" id="PRO_5020488314" description="SH3 domain-containing protein" evidence="1">
    <location>
        <begin position="22"/>
        <end position="332"/>
    </location>
</feature>
<proteinExistence type="predicted"/>
<comment type="caution">
    <text evidence="2">The sequence shown here is derived from an EMBL/GenBank/DDBJ whole genome shotgun (WGS) entry which is preliminary data.</text>
</comment>
<evidence type="ECO:0000313" key="2">
    <source>
        <dbReference type="EMBL" id="TCK75343.1"/>
    </source>
</evidence>